<proteinExistence type="predicted"/>
<accession>A0A4Y2B968</accession>
<evidence type="ECO:0000313" key="2">
    <source>
        <dbReference type="Proteomes" id="UP000499080"/>
    </source>
</evidence>
<gene>
    <name evidence="1" type="ORF">AVEN_192012_1</name>
</gene>
<keyword evidence="2" id="KW-1185">Reference proteome</keyword>
<name>A0A4Y2B968_ARAVE</name>
<dbReference type="AlphaFoldDB" id="A0A4Y2B968"/>
<evidence type="ECO:0000313" key="1">
    <source>
        <dbReference type="EMBL" id="GBL87826.1"/>
    </source>
</evidence>
<dbReference type="Proteomes" id="UP000499080">
    <property type="component" value="Unassembled WGS sequence"/>
</dbReference>
<comment type="caution">
    <text evidence="1">The sequence shown here is derived from an EMBL/GenBank/DDBJ whole genome shotgun (WGS) entry which is preliminary data.</text>
</comment>
<reference evidence="1 2" key="1">
    <citation type="journal article" date="2019" name="Sci. Rep.">
        <title>Orb-weaving spider Araneus ventricosus genome elucidates the spidroin gene catalogue.</title>
        <authorList>
            <person name="Kono N."/>
            <person name="Nakamura H."/>
            <person name="Ohtoshi R."/>
            <person name="Moran D.A.P."/>
            <person name="Shinohara A."/>
            <person name="Yoshida Y."/>
            <person name="Fujiwara M."/>
            <person name="Mori M."/>
            <person name="Tomita M."/>
            <person name="Arakawa K."/>
        </authorList>
    </citation>
    <scope>NUCLEOTIDE SEQUENCE [LARGE SCALE GENOMIC DNA]</scope>
</reference>
<dbReference type="EMBL" id="BGPR01000056">
    <property type="protein sequence ID" value="GBL87826.1"/>
    <property type="molecule type" value="Genomic_DNA"/>
</dbReference>
<protein>
    <submittedName>
        <fullName evidence="1">Uncharacterized protein</fullName>
    </submittedName>
</protein>
<organism evidence="1 2">
    <name type="scientific">Araneus ventricosus</name>
    <name type="common">Orbweaver spider</name>
    <name type="synonym">Epeira ventricosa</name>
    <dbReference type="NCBI Taxonomy" id="182803"/>
    <lineage>
        <taxon>Eukaryota</taxon>
        <taxon>Metazoa</taxon>
        <taxon>Ecdysozoa</taxon>
        <taxon>Arthropoda</taxon>
        <taxon>Chelicerata</taxon>
        <taxon>Arachnida</taxon>
        <taxon>Araneae</taxon>
        <taxon>Araneomorphae</taxon>
        <taxon>Entelegynae</taxon>
        <taxon>Araneoidea</taxon>
        <taxon>Araneidae</taxon>
        <taxon>Araneus</taxon>
    </lineage>
</organism>
<sequence>MLKYAILFEETKKERERYLATTRSYPSLQSSIRRHPHSAEIVVPVSVTLPFLEVYDNGDEVCDNSDADFVTEAACVRRGFDPVSAFSQLDQLLPIGSLS</sequence>